<evidence type="ECO:0000313" key="2">
    <source>
        <dbReference type="Proteomes" id="UP001517376"/>
    </source>
</evidence>
<keyword evidence="2" id="KW-1185">Reference proteome</keyword>
<dbReference type="RefSeq" id="WP_161766982.1">
    <property type="nucleotide sequence ID" value="NZ_JAAATW010000002.1"/>
</dbReference>
<proteinExistence type="predicted"/>
<gene>
    <name evidence="1" type="ORF">GU920_10570</name>
</gene>
<dbReference type="EMBL" id="JAAATW010000002">
    <property type="protein sequence ID" value="NBE07982.1"/>
    <property type="molecule type" value="Genomic_DNA"/>
</dbReference>
<dbReference type="Proteomes" id="UP001517376">
    <property type="component" value="Unassembled WGS sequence"/>
</dbReference>
<sequence length="79" mass="9001">MTEATENLILRLLQEMRQDMNGMRAEMASFRSHVEERFAQVEDSIAALSARFDGLTHITVMLARGQAQHEERIAALEAR</sequence>
<dbReference type="Gene3D" id="1.20.58.130">
    <property type="match status" value="1"/>
</dbReference>
<name>A0ABW9Y5Y6_9RHOB</name>
<comment type="caution">
    <text evidence="1">The sequence shown here is derived from an EMBL/GenBank/DDBJ whole genome shotgun (WGS) entry which is preliminary data.</text>
</comment>
<accession>A0ABW9Y5Y6</accession>
<evidence type="ECO:0000313" key="1">
    <source>
        <dbReference type="EMBL" id="NBE07982.1"/>
    </source>
</evidence>
<reference evidence="2" key="1">
    <citation type="submission" date="2020-01" db="EMBL/GenBank/DDBJ databases">
        <title>Sphingomonas sp. strain CSW-10.</title>
        <authorList>
            <person name="Chen W.-M."/>
        </authorList>
    </citation>
    <scope>NUCLEOTIDE SEQUENCE [LARGE SCALE GENOMIC DNA]</scope>
    <source>
        <strain evidence="2">CCP-1</strain>
    </source>
</reference>
<organism evidence="1 2">
    <name type="scientific">Paragemmobacter ruber</name>
    <dbReference type="NCBI Taxonomy" id="1985673"/>
    <lineage>
        <taxon>Bacteria</taxon>
        <taxon>Pseudomonadati</taxon>
        <taxon>Pseudomonadota</taxon>
        <taxon>Alphaproteobacteria</taxon>
        <taxon>Rhodobacterales</taxon>
        <taxon>Paracoccaceae</taxon>
        <taxon>Paragemmobacter</taxon>
    </lineage>
</organism>
<protein>
    <submittedName>
        <fullName evidence="1">Uncharacterized protein</fullName>
    </submittedName>
</protein>